<dbReference type="InterPro" id="IPR035904">
    <property type="entry name" value="Chorismate_synth_AroC_sf"/>
</dbReference>
<dbReference type="Gene3D" id="3.60.150.10">
    <property type="entry name" value="Chorismate synthase AroC"/>
    <property type="match status" value="1"/>
</dbReference>
<evidence type="ECO:0000256" key="9">
    <source>
        <dbReference type="ARBA" id="ARBA00023141"/>
    </source>
</evidence>
<evidence type="ECO:0000313" key="14">
    <source>
        <dbReference type="Proteomes" id="UP000223071"/>
    </source>
</evidence>
<dbReference type="PROSITE" id="PS00787">
    <property type="entry name" value="CHORISMATE_SYNTHASE_1"/>
    <property type="match status" value="1"/>
</dbReference>
<feature type="binding site" evidence="11">
    <location>
        <begin position="130"/>
        <end position="132"/>
    </location>
    <ligand>
        <name>FMN</name>
        <dbReference type="ChEBI" id="CHEBI:58210"/>
    </ligand>
</feature>
<evidence type="ECO:0000256" key="7">
    <source>
        <dbReference type="ARBA" id="ARBA00022827"/>
    </source>
</evidence>
<evidence type="ECO:0000256" key="8">
    <source>
        <dbReference type="ARBA" id="ARBA00022857"/>
    </source>
</evidence>
<evidence type="ECO:0000256" key="12">
    <source>
        <dbReference type="RuleBase" id="RU000605"/>
    </source>
</evidence>
<sequence length="391" mass="41816">MGHFRFLTAGESHGKGLTMVIEGLPAGLPLSEADIAPDLARRQGGYGRGGRMKIEKDRAEITAGVRHGRTLGSPVALWIENRDWVNWTEKMAVEPVETEIERVTRLRPGHADLPGTLKYGFDDVRNVLERASARETAARVAVGAVARRLLAEFGVEIRSHVLSIGGVEASVPDPIDWNAVEASPVRCADPVAAEAMVAAINAAKPDGDTVGGEIEVRAMGVPPGLGSHVHWDRKLDGRIAQAILSINAFKAVGLGLGFEAARMRGSRVHDVILPVDQWQGRPWRHATNNAGGIEAGITTGEDIIVRAAIKPIPTLAHPLPSVDLDTGEEVLAHYERSDVCVVPAGGVVAEAMVAIVLADAWLEKFGGDTLEEVRRNYEGFLATIGPRARSS</sequence>
<dbReference type="FunFam" id="3.60.150.10:FF:000002">
    <property type="entry name" value="Chorismate synthase"/>
    <property type="match status" value="1"/>
</dbReference>
<name>A0A2A9HJ66_TEPT2</name>
<dbReference type="HAMAP" id="MF_00300">
    <property type="entry name" value="Chorismate_synth"/>
    <property type="match status" value="1"/>
</dbReference>
<dbReference type="NCBIfam" id="NF003793">
    <property type="entry name" value="PRK05382.1"/>
    <property type="match status" value="1"/>
</dbReference>
<proteinExistence type="inferred from homology"/>
<keyword evidence="14" id="KW-1185">Reference proteome</keyword>
<dbReference type="GO" id="GO:0005829">
    <property type="term" value="C:cytosol"/>
    <property type="evidence" value="ECO:0007669"/>
    <property type="project" value="TreeGrafter"/>
</dbReference>
<organism evidence="13 14">
    <name type="scientific">Tepidiforma thermophila (strain KCTC 52669 / CGMCC 1.13589 / G233)</name>
    <dbReference type="NCBI Taxonomy" id="2761530"/>
    <lineage>
        <taxon>Bacteria</taxon>
        <taxon>Bacillati</taxon>
        <taxon>Chloroflexota</taxon>
        <taxon>Tepidiformia</taxon>
        <taxon>Tepidiformales</taxon>
        <taxon>Tepidiformaceae</taxon>
        <taxon>Tepidiforma</taxon>
    </lineage>
</organism>
<keyword evidence="6 11" id="KW-0288">FMN</keyword>
<dbReference type="Pfam" id="PF01264">
    <property type="entry name" value="Chorismate_synt"/>
    <property type="match status" value="1"/>
</dbReference>
<dbReference type="UniPathway" id="UPA00053">
    <property type="reaction ID" value="UER00090"/>
</dbReference>
<dbReference type="PANTHER" id="PTHR21085:SF0">
    <property type="entry name" value="CHORISMATE SYNTHASE"/>
    <property type="match status" value="1"/>
</dbReference>
<dbReference type="PROSITE" id="PS00788">
    <property type="entry name" value="CHORISMATE_SYNTHASE_2"/>
    <property type="match status" value="1"/>
</dbReference>
<feature type="binding site" evidence="11">
    <location>
        <position position="336"/>
    </location>
    <ligand>
        <name>FMN</name>
        <dbReference type="ChEBI" id="CHEBI:58210"/>
    </ligand>
</feature>
<dbReference type="PANTHER" id="PTHR21085">
    <property type="entry name" value="CHORISMATE SYNTHASE"/>
    <property type="match status" value="1"/>
</dbReference>
<keyword evidence="9 11" id="KW-0057">Aromatic amino acid biosynthesis</keyword>
<dbReference type="EC" id="4.2.3.5" evidence="3 11"/>
<evidence type="ECO:0000313" key="13">
    <source>
        <dbReference type="EMBL" id="PFG75046.1"/>
    </source>
</evidence>
<evidence type="ECO:0000256" key="1">
    <source>
        <dbReference type="ARBA" id="ARBA00005044"/>
    </source>
</evidence>
<dbReference type="GO" id="GO:0004107">
    <property type="term" value="F:chorismate synthase activity"/>
    <property type="evidence" value="ECO:0007669"/>
    <property type="project" value="UniProtKB-UniRule"/>
</dbReference>
<comment type="catalytic activity">
    <reaction evidence="11 12">
        <text>5-O-(1-carboxyvinyl)-3-phosphoshikimate = chorismate + phosphate</text>
        <dbReference type="Rhea" id="RHEA:21020"/>
        <dbReference type="ChEBI" id="CHEBI:29748"/>
        <dbReference type="ChEBI" id="CHEBI:43474"/>
        <dbReference type="ChEBI" id="CHEBI:57701"/>
        <dbReference type="EC" id="4.2.3.5"/>
    </reaction>
</comment>
<evidence type="ECO:0000256" key="6">
    <source>
        <dbReference type="ARBA" id="ARBA00022643"/>
    </source>
</evidence>
<dbReference type="EMBL" id="PDJQ01000001">
    <property type="protein sequence ID" value="PFG75046.1"/>
    <property type="molecule type" value="Genomic_DNA"/>
</dbReference>
<keyword evidence="4 11" id="KW-0028">Amino-acid biosynthesis</keyword>
<comment type="subunit">
    <text evidence="11">Homotetramer.</text>
</comment>
<evidence type="ECO:0000256" key="5">
    <source>
        <dbReference type="ARBA" id="ARBA00022630"/>
    </source>
</evidence>
<gene>
    <name evidence="11" type="primary">aroC</name>
    <name evidence="13" type="ORF">A9A59_2311</name>
</gene>
<dbReference type="InterPro" id="IPR000453">
    <property type="entry name" value="Chorismate_synth"/>
</dbReference>
<comment type="cofactor">
    <cofactor evidence="11 12">
        <name>FMNH2</name>
        <dbReference type="ChEBI" id="CHEBI:57618"/>
    </cofactor>
    <text evidence="11 12">Reduced FMN (FMNH(2)).</text>
</comment>
<dbReference type="Proteomes" id="UP000223071">
    <property type="component" value="Unassembled WGS sequence"/>
</dbReference>
<keyword evidence="5 11" id="KW-0285">Flavoprotein</keyword>
<evidence type="ECO:0000256" key="2">
    <source>
        <dbReference type="ARBA" id="ARBA00008014"/>
    </source>
</evidence>
<keyword evidence="10 11" id="KW-0456">Lyase</keyword>
<protein>
    <recommendedName>
        <fullName evidence="3 11">Chorismate synthase</fullName>
        <shortName evidence="11">CS</shortName>
        <ecNumber evidence="3 11">4.2.3.5</ecNumber>
    </recommendedName>
    <alternativeName>
        <fullName evidence="11">5-enolpyruvylshikimate-3-phosphate phospholyase</fullName>
    </alternativeName>
</protein>
<dbReference type="PROSITE" id="PS00789">
    <property type="entry name" value="CHORISMATE_SYNTHASE_3"/>
    <property type="match status" value="1"/>
</dbReference>
<evidence type="ECO:0000256" key="4">
    <source>
        <dbReference type="ARBA" id="ARBA00022605"/>
    </source>
</evidence>
<comment type="similarity">
    <text evidence="2 11 12">Belongs to the chorismate synthase family.</text>
</comment>
<dbReference type="GO" id="GO:0009423">
    <property type="term" value="P:chorismate biosynthetic process"/>
    <property type="evidence" value="ECO:0007669"/>
    <property type="project" value="UniProtKB-UniRule"/>
</dbReference>
<reference evidence="13 14" key="1">
    <citation type="submission" date="2017-09" db="EMBL/GenBank/DDBJ databases">
        <title>Sequencing the genomes of two abundant thermophiles in Great Basin hot springs: Thermocrinis jamiesonii and novel Chloroflexi Thermoflexus hugenholtzii.</title>
        <authorList>
            <person name="Hedlund B."/>
        </authorList>
    </citation>
    <scope>NUCLEOTIDE SEQUENCE [LARGE SCALE GENOMIC DNA]</scope>
    <source>
        <strain evidence="13 14">G233</strain>
    </source>
</reference>
<keyword evidence="7 11" id="KW-0274">FAD</keyword>
<dbReference type="PIRSF" id="PIRSF001456">
    <property type="entry name" value="Chorismate_synth"/>
    <property type="match status" value="1"/>
</dbReference>
<evidence type="ECO:0000256" key="3">
    <source>
        <dbReference type="ARBA" id="ARBA00013036"/>
    </source>
</evidence>
<dbReference type="InterPro" id="IPR020541">
    <property type="entry name" value="Chorismate_synthase_CS"/>
</dbReference>
<evidence type="ECO:0000256" key="11">
    <source>
        <dbReference type="HAMAP-Rule" id="MF_00300"/>
    </source>
</evidence>
<feature type="binding site" evidence="11">
    <location>
        <position position="295"/>
    </location>
    <ligand>
        <name>FMN</name>
        <dbReference type="ChEBI" id="CHEBI:58210"/>
    </ligand>
</feature>
<evidence type="ECO:0000256" key="10">
    <source>
        <dbReference type="ARBA" id="ARBA00023239"/>
    </source>
</evidence>
<comment type="function">
    <text evidence="11">Catalyzes the anti-1,4-elimination of the C-3 phosphate and the C-6 proR hydrogen from 5-enolpyruvylshikimate-3-phosphate (EPSP) to yield chorismate, which is the branch point compound that serves as the starting substrate for the three terminal pathways of aromatic amino acid biosynthesis. This reaction introduces a second double bond into the aromatic ring system.</text>
</comment>
<dbReference type="CDD" id="cd07304">
    <property type="entry name" value="Chorismate_synthase"/>
    <property type="match status" value="1"/>
</dbReference>
<accession>A0A2A9HJ66</accession>
<dbReference type="GO" id="GO:0008652">
    <property type="term" value="P:amino acid biosynthetic process"/>
    <property type="evidence" value="ECO:0007669"/>
    <property type="project" value="UniProtKB-KW"/>
</dbReference>
<feature type="binding site" evidence="11">
    <location>
        <position position="42"/>
    </location>
    <ligand>
        <name>NADP(+)</name>
        <dbReference type="ChEBI" id="CHEBI:58349"/>
    </ligand>
</feature>
<comment type="pathway">
    <text evidence="1 11 12">Metabolic intermediate biosynthesis; chorismate biosynthesis; chorismate from D-erythrose 4-phosphate and phosphoenolpyruvate: step 7/7.</text>
</comment>
<dbReference type="AlphaFoldDB" id="A0A2A9HJ66"/>
<dbReference type="SUPFAM" id="SSF103263">
    <property type="entry name" value="Chorismate synthase, AroC"/>
    <property type="match status" value="1"/>
</dbReference>
<dbReference type="GO" id="GO:0010181">
    <property type="term" value="F:FMN binding"/>
    <property type="evidence" value="ECO:0007669"/>
    <property type="project" value="TreeGrafter"/>
</dbReference>
<feature type="binding site" evidence="11">
    <location>
        <position position="48"/>
    </location>
    <ligand>
        <name>NADP(+)</name>
        <dbReference type="ChEBI" id="CHEBI:58349"/>
    </ligand>
</feature>
<feature type="binding site" evidence="11">
    <location>
        <begin position="310"/>
        <end position="314"/>
    </location>
    <ligand>
        <name>FMN</name>
        <dbReference type="ChEBI" id="CHEBI:58210"/>
    </ligand>
</feature>
<dbReference type="RefSeq" id="WP_098504388.1">
    <property type="nucleotide sequence ID" value="NZ_PDJQ01000001.1"/>
</dbReference>
<comment type="caution">
    <text evidence="13">The sequence shown here is derived from an EMBL/GenBank/DDBJ whole genome shotgun (WGS) entry which is preliminary data.</text>
</comment>
<dbReference type="NCBIfam" id="TIGR00033">
    <property type="entry name" value="aroC"/>
    <property type="match status" value="1"/>
</dbReference>
<keyword evidence="8 11" id="KW-0521">NADP</keyword>
<feature type="binding site" evidence="11">
    <location>
        <begin position="247"/>
        <end position="248"/>
    </location>
    <ligand>
        <name>FMN</name>
        <dbReference type="ChEBI" id="CHEBI:58210"/>
    </ligand>
</feature>
<dbReference type="GO" id="GO:0009073">
    <property type="term" value="P:aromatic amino acid family biosynthetic process"/>
    <property type="evidence" value="ECO:0007669"/>
    <property type="project" value="UniProtKB-KW"/>
</dbReference>